<dbReference type="PANTHER" id="PTHR11793">
    <property type="entry name" value="BASIC HELIX-LOOP-HELIX TRANSCRIPTION FACTOR"/>
    <property type="match status" value="1"/>
</dbReference>
<proteinExistence type="predicted"/>
<keyword evidence="5" id="KW-0539">Nucleus</keyword>
<keyword evidence="2" id="KW-0805">Transcription regulation</keyword>
<feature type="compositionally biased region" description="Low complexity" evidence="6">
    <location>
        <begin position="61"/>
        <end position="72"/>
    </location>
</feature>
<keyword evidence="8" id="KW-1185">Reference proteome</keyword>
<feature type="compositionally biased region" description="Polar residues" evidence="6">
    <location>
        <begin position="32"/>
        <end position="52"/>
    </location>
</feature>
<keyword evidence="4" id="KW-0804">Transcription</keyword>
<evidence type="ECO:0000256" key="3">
    <source>
        <dbReference type="ARBA" id="ARBA00023125"/>
    </source>
</evidence>
<comment type="subcellular location">
    <subcellularLocation>
        <location evidence="1">Nucleus</location>
    </subcellularLocation>
</comment>
<evidence type="ECO:0000256" key="6">
    <source>
        <dbReference type="SAM" id="MobiDB-lite"/>
    </source>
</evidence>
<dbReference type="EMBL" id="JASSZA010000019">
    <property type="protein sequence ID" value="KAK2086890.1"/>
    <property type="molecule type" value="Genomic_DNA"/>
</dbReference>
<reference evidence="7 8" key="1">
    <citation type="submission" date="2023-05" db="EMBL/GenBank/DDBJ databases">
        <title>B98-5 Cell Line De Novo Hybrid Assembly: An Optical Mapping Approach.</title>
        <authorList>
            <person name="Kananen K."/>
            <person name="Auerbach J.A."/>
            <person name="Kautto E."/>
            <person name="Blachly J.S."/>
        </authorList>
    </citation>
    <scope>NUCLEOTIDE SEQUENCE [LARGE SCALE GENOMIC DNA]</scope>
    <source>
        <strain evidence="7">B95-8</strain>
        <tissue evidence="7">Cell line</tissue>
    </source>
</reference>
<keyword evidence="3" id="KW-0238">DNA-binding</keyword>
<accession>A0ABQ9TQV2</accession>
<protein>
    <submittedName>
        <fullName evidence="7">Uncharacterized protein</fullName>
    </submittedName>
</protein>
<dbReference type="Proteomes" id="UP001266305">
    <property type="component" value="Unassembled WGS sequence"/>
</dbReference>
<evidence type="ECO:0000256" key="2">
    <source>
        <dbReference type="ARBA" id="ARBA00023015"/>
    </source>
</evidence>
<comment type="caution">
    <text evidence="7">The sequence shown here is derived from an EMBL/GenBank/DDBJ whole genome shotgun (WGS) entry which is preliminary data.</text>
</comment>
<dbReference type="PANTHER" id="PTHR11793:SF7">
    <property type="entry name" value="TRANSCRIPTION FACTOR E2-ALPHA"/>
    <property type="match status" value="1"/>
</dbReference>
<feature type="region of interest" description="Disordered" evidence="6">
    <location>
        <begin position="25"/>
        <end position="88"/>
    </location>
</feature>
<evidence type="ECO:0000313" key="7">
    <source>
        <dbReference type="EMBL" id="KAK2086890.1"/>
    </source>
</evidence>
<dbReference type="InterPro" id="IPR051098">
    <property type="entry name" value="NeuroDiff_E-box_TFs"/>
</dbReference>
<organism evidence="7 8">
    <name type="scientific">Saguinus oedipus</name>
    <name type="common">Cotton-top tamarin</name>
    <name type="synonym">Oedipomidas oedipus</name>
    <dbReference type="NCBI Taxonomy" id="9490"/>
    <lineage>
        <taxon>Eukaryota</taxon>
        <taxon>Metazoa</taxon>
        <taxon>Chordata</taxon>
        <taxon>Craniata</taxon>
        <taxon>Vertebrata</taxon>
        <taxon>Euteleostomi</taxon>
        <taxon>Mammalia</taxon>
        <taxon>Eutheria</taxon>
        <taxon>Euarchontoglires</taxon>
        <taxon>Primates</taxon>
        <taxon>Haplorrhini</taxon>
        <taxon>Platyrrhini</taxon>
        <taxon>Cebidae</taxon>
        <taxon>Callitrichinae</taxon>
        <taxon>Saguinus</taxon>
    </lineage>
</organism>
<sequence length="147" mass="15431">MPGTQPGFRAGPGVRVTVTVSVLPAGLEDRPSSGSWGSGDQNSSSFDPSRTFSEGAHFTESHSSLSSSTFLGPGLGGECPPGAVPLPCTDVQTSAWSVHTQRQVSPAFTQSVGSRSLRPSWRRVQGVQGTAWPPRHGALRLGFPAWM</sequence>
<evidence type="ECO:0000256" key="4">
    <source>
        <dbReference type="ARBA" id="ARBA00023163"/>
    </source>
</evidence>
<evidence type="ECO:0000313" key="8">
    <source>
        <dbReference type="Proteomes" id="UP001266305"/>
    </source>
</evidence>
<gene>
    <name evidence="7" type="ORF">P7K49_032797</name>
</gene>
<evidence type="ECO:0000256" key="5">
    <source>
        <dbReference type="ARBA" id="ARBA00023242"/>
    </source>
</evidence>
<evidence type="ECO:0000256" key="1">
    <source>
        <dbReference type="ARBA" id="ARBA00004123"/>
    </source>
</evidence>
<name>A0ABQ9TQV2_SAGOE</name>